<evidence type="ECO:0000313" key="2">
    <source>
        <dbReference type="EMBL" id="EJK71603.1"/>
    </source>
</evidence>
<feature type="region of interest" description="Disordered" evidence="1">
    <location>
        <begin position="1"/>
        <end position="72"/>
    </location>
</feature>
<keyword evidence="3" id="KW-1185">Reference proteome</keyword>
<evidence type="ECO:0000313" key="3">
    <source>
        <dbReference type="Proteomes" id="UP000266841"/>
    </source>
</evidence>
<organism evidence="2 3">
    <name type="scientific">Thalassiosira oceanica</name>
    <name type="common">Marine diatom</name>
    <dbReference type="NCBI Taxonomy" id="159749"/>
    <lineage>
        <taxon>Eukaryota</taxon>
        <taxon>Sar</taxon>
        <taxon>Stramenopiles</taxon>
        <taxon>Ochrophyta</taxon>
        <taxon>Bacillariophyta</taxon>
        <taxon>Coscinodiscophyceae</taxon>
        <taxon>Thalassiosirophycidae</taxon>
        <taxon>Thalassiosirales</taxon>
        <taxon>Thalassiosiraceae</taxon>
        <taxon>Thalassiosira</taxon>
    </lineage>
</organism>
<dbReference type="EMBL" id="AGNL01007012">
    <property type="protein sequence ID" value="EJK71603.1"/>
    <property type="molecule type" value="Genomic_DNA"/>
</dbReference>
<dbReference type="AlphaFoldDB" id="K0SYX8"/>
<comment type="caution">
    <text evidence="2">The sequence shown here is derived from an EMBL/GenBank/DDBJ whole genome shotgun (WGS) entry which is preliminary data.</text>
</comment>
<feature type="compositionally biased region" description="Low complexity" evidence="1">
    <location>
        <begin position="1"/>
        <end position="24"/>
    </location>
</feature>
<feature type="non-terminal residue" evidence="2">
    <location>
        <position position="1"/>
    </location>
</feature>
<sequence length="195" mass="19581">GRRPAAPRGPVPGAAGHPRGAVVHSPPPAPPSAPPQAGRDDVVSSSVLDGHVAPDEAHVRRRASASPARRGHAAAAVALPSWGRVPPPPGVPRVVPEPLAAPPLVVAMTVRVAVAFSAPSAPVVVIVVPRGEAAAGAVAPDAAASASPGHDVLVSSTGECDGGCLRLLNEVHHRSSHHRSRRLISPSSKPRAVSI</sequence>
<feature type="compositionally biased region" description="Pro residues" evidence="1">
    <location>
        <begin position="25"/>
        <end position="34"/>
    </location>
</feature>
<gene>
    <name evidence="2" type="ORF">THAOC_06934</name>
</gene>
<dbReference type="Proteomes" id="UP000266841">
    <property type="component" value="Unassembled WGS sequence"/>
</dbReference>
<name>K0SYX8_THAOC</name>
<reference evidence="2 3" key="1">
    <citation type="journal article" date="2012" name="Genome Biol.">
        <title>Genome and low-iron response of an oceanic diatom adapted to chronic iron limitation.</title>
        <authorList>
            <person name="Lommer M."/>
            <person name="Specht M."/>
            <person name="Roy A.S."/>
            <person name="Kraemer L."/>
            <person name="Andreson R."/>
            <person name="Gutowska M.A."/>
            <person name="Wolf J."/>
            <person name="Bergner S.V."/>
            <person name="Schilhabel M.B."/>
            <person name="Klostermeier U.C."/>
            <person name="Beiko R.G."/>
            <person name="Rosenstiel P."/>
            <person name="Hippler M."/>
            <person name="Laroche J."/>
        </authorList>
    </citation>
    <scope>NUCLEOTIDE SEQUENCE [LARGE SCALE GENOMIC DNA]</scope>
    <source>
        <strain evidence="2 3">CCMP1005</strain>
    </source>
</reference>
<evidence type="ECO:0000256" key="1">
    <source>
        <dbReference type="SAM" id="MobiDB-lite"/>
    </source>
</evidence>
<accession>K0SYX8</accession>
<protein>
    <submittedName>
        <fullName evidence="2">Uncharacterized protein</fullName>
    </submittedName>
</protein>
<proteinExistence type="predicted"/>